<dbReference type="GO" id="GO:0009888">
    <property type="term" value="P:tissue development"/>
    <property type="evidence" value="ECO:0007669"/>
    <property type="project" value="TreeGrafter"/>
</dbReference>
<evidence type="ECO:0000256" key="7">
    <source>
        <dbReference type="ARBA" id="ARBA00023157"/>
    </source>
</evidence>
<keyword evidence="8" id="KW-0325">Glycoprotein</keyword>
<evidence type="ECO:0000256" key="6">
    <source>
        <dbReference type="ARBA" id="ARBA00022869"/>
    </source>
</evidence>
<dbReference type="PANTHER" id="PTHR10574:SF406">
    <property type="entry name" value="LAMININ SUBUNIT ALPHA 5"/>
    <property type="match status" value="1"/>
</dbReference>
<keyword evidence="2" id="KW-0964">Secreted</keyword>
<dbReference type="Ensembl" id="ENSHHUT00000015084.1">
    <property type="protein sequence ID" value="ENSHHUP00000014592.1"/>
    <property type="gene ID" value="ENSHHUG00000009037.1"/>
</dbReference>
<evidence type="ECO:0000313" key="14">
    <source>
        <dbReference type="Proteomes" id="UP000314982"/>
    </source>
</evidence>
<feature type="region of interest" description="Disordered" evidence="11">
    <location>
        <begin position="174"/>
        <end position="201"/>
    </location>
</feature>
<reference evidence="13" key="3">
    <citation type="submission" date="2025-09" db="UniProtKB">
        <authorList>
            <consortium name="Ensembl"/>
        </authorList>
    </citation>
    <scope>IDENTIFICATION</scope>
</reference>
<accession>A0A4W5KEK2</accession>
<evidence type="ECO:0000256" key="3">
    <source>
        <dbReference type="ARBA" id="ARBA00022530"/>
    </source>
</evidence>
<dbReference type="SUPFAM" id="SSF57196">
    <property type="entry name" value="EGF/Laminin"/>
    <property type="match status" value="1"/>
</dbReference>
<evidence type="ECO:0000256" key="5">
    <source>
        <dbReference type="ARBA" id="ARBA00022737"/>
    </source>
</evidence>
<evidence type="ECO:0000256" key="4">
    <source>
        <dbReference type="ARBA" id="ARBA00022729"/>
    </source>
</evidence>
<proteinExistence type="predicted"/>
<keyword evidence="7 10" id="KW-1015">Disulfide bond</keyword>
<keyword evidence="9 10" id="KW-0424">Laminin EGF-like domain</keyword>
<dbReference type="InterPro" id="IPR002049">
    <property type="entry name" value="LE_dom"/>
</dbReference>
<evidence type="ECO:0000259" key="12">
    <source>
        <dbReference type="PROSITE" id="PS50027"/>
    </source>
</evidence>
<comment type="caution">
    <text evidence="10">Lacks conserved residue(s) required for the propagation of feature annotation.</text>
</comment>
<dbReference type="CDD" id="cd00055">
    <property type="entry name" value="EGF_Lam"/>
    <property type="match status" value="1"/>
</dbReference>
<feature type="disulfide bond" evidence="10">
    <location>
        <begin position="366"/>
        <end position="378"/>
    </location>
</feature>
<dbReference type="GO" id="GO:0007411">
    <property type="term" value="P:axon guidance"/>
    <property type="evidence" value="ECO:0007669"/>
    <property type="project" value="TreeGrafter"/>
</dbReference>
<reference evidence="14" key="1">
    <citation type="submission" date="2018-06" db="EMBL/GenBank/DDBJ databases">
        <title>Genome assembly of Danube salmon.</title>
        <authorList>
            <person name="Macqueen D.J."/>
            <person name="Gundappa M.K."/>
        </authorList>
    </citation>
    <scope>NUCLEOTIDE SEQUENCE [LARGE SCALE GENOMIC DNA]</scope>
</reference>
<comment type="subcellular location">
    <subcellularLocation>
        <location evidence="1">Secreted</location>
        <location evidence="1">Extracellular space</location>
        <location evidence="1">Extracellular matrix</location>
        <location evidence="1">Basement membrane</location>
    </subcellularLocation>
</comment>
<keyword evidence="6" id="KW-0084">Basement membrane</keyword>
<dbReference type="GO" id="GO:0005201">
    <property type="term" value="F:extracellular matrix structural constituent"/>
    <property type="evidence" value="ECO:0007669"/>
    <property type="project" value="TreeGrafter"/>
</dbReference>
<protein>
    <recommendedName>
        <fullName evidence="12">Laminin EGF-like domain-containing protein</fullName>
    </recommendedName>
</protein>
<dbReference type="STRING" id="62062.ENSHHUP00000014592"/>
<dbReference type="Gene3D" id="2.10.25.10">
    <property type="entry name" value="Laminin"/>
    <property type="match status" value="1"/>
</dbReference>
<reference evidence="13" key="2">
    <citation type="submission" date="2025-08" db="UniProtKB">
        <authorList>
            <consortium name="Ensembl"/>
        </authorList>
    </citation>
    <scope>IDENTIFICATION</scope>
</reference>
<evidence type="ECO:0000256" key="9">
    <source>
        <dbReference type="ARBA" id="ARBA00023292"/>
    </source>
</evidence>
<feature type="disulfide bond" evidence="10">
    <location>
        <begin position="368"/>
        <end position="385"/>
    </location>
</feature>
<sequence>LHTYITSSAATYLHYITSSASTYIHTLTLFHYFIFSSPLLPHSSYPLTPSSPLPFSSLSPPTLSLPLTTSSSSTLSLLLSPLPPPLSSPLLSLLSCPSFPLPSSSSFTPPTLSLPLATSSSSTLSLPPPPLPLPSPLLFLSHPSSSCIPSRFQTPSDSLVLKEGQGSLVQESVLASPADPPLGPADTTPWASGERPPTAADNVDHVRLDTAQNAAVYSARVHTLGRHVFILHYHQHLHPTYPVQVFVKGGHIWQGHANASFCPHGYGCRSVMISENQIILDVTDNEIFLTVQVPDGKTLWLDYVLVVPEGSYSSSYLSEQPLDKSYDFISNCGQNSFYVNPATASPFCLSSAISLSAFFNNGAMPCGCHEVGADSDTCEPFGGQCQCRPNVIGRDCSQCATGYWGFPNCRRESLQYKTWLR</sequence>
<evidence type="ECO:0000256" key="2">
    <source>
        <dbReference type="ARBA" id="ARBA00022525"/>
    </source>
</evidence>
<keyword evidence="14" id="KW-1185">Reference proteome</keyword>
<dbReference type="PROSITE" id="PS50027">
    <property type="entry name" value="EGF_LAM_2"/>
    <property type="match status" value="1"/>
</dbReference>
<evidence type="ECO:0000256" key="11">
    <source>
        <dbReference type="SAM" id="MobiDB-lite"/>
    </source>
</evidence>
<dbReference type="AlphaFoldDB" id="A0A4W5KEK2"/>
<keyword evidence="5" id="KW-0677">Repeat</keyword>
<dbReference type="Pfam" id="PF00053">
    <property type="entry name" value="EGF_laminin"/>
    <property type="match status" value="1"/>
</dbReference>
<evidence type="ECO:0000256" key="8">
    <source>
        <dbReference type="ARBA" id="ARBA00023180"/>
    </source>
</evidence>
<evidence type="ECO:0000313" key="13">
    <source>
        <dbReference type="Ensembl" id="ENSHHUP00000014592.1"/>
    </source>
</evidence>
<organism evidence="13 14">
    <name type="scientific">Hucho hucho</name>
    <name type="common">huchen</name>
    <dbReference type="NCBI Taxonomy" id="62062"/>
    <lineage>
        <taxon>Eukaryota</taxon>
        <taxon>Metazoa</taxon>
        <taxon>Chordata</taxon>
        <taxon>Craniata</taxon>
        <taxon>Vertebrata</taxon>
        <taxon>Euteleostomi</taxon>
        <taxon>Actinopterygii</taxon>
        <taxon>Neopterygii</taxon>
        <taxon>Teleostei</taxon>
        <taxon>Protacanthopterygii</taxon>
        <taxon>Salmoniformes</taxon>
        <taxon>Salmonidae</taxon>
        <taxon>Salmoninae</taxon>
        <taxon>Hucho</taxon>
    </lineage>
</organism>
<dbReference type="PANTHER" id="PTHR10574">
    <property type="entry name" value="NETRIN/LAMININ-RELATED"/>
    <property type="match status" value="1"/>
</dbReference>
<dbReference type="GeneTree" id="ENSGT01050000247686"/>
<dbReference type="FunFam" id="2.10.25.10:FF:000083">
    <property type="entry name" value="Laminin subunit alpha"/>
    <property type="match status" value="1"/>
</dbReference>
<name>A0A4W5KEK2_9TELE</name>
<feature type="domain" description="Laminin EGF-like" evidence="12">
    <location>
        <begin position="366"/>
        <end position="411"/>
    </location>
</feature>
<evidence type="ECO:0000256" key="1">
    <source>
        <dbReference type="ARBA" id="ARBA00004302"/>
    </source>
</evidence>
<dbReference type="Proteomes" id="UP000314982">
    <property type="component" value="Unassembled WGS sequence"/>
</dbReference>
<dbReference type="GO" id="GO:0005604">
    <property type="term" value="C:basement membrane"/>
    <property type="evidence" value="ECO:0007669"/>
    <property type="project" value="UniProtKB-SubCell"/>
</dbReference>
<dbReference type="InterPro" id="IPR050440">
    <property type="entry name" value="Laminin/Netrin_ECM"/>
</dbReference>
<dbReference type="GO" id="GO:0009887">
    <property type="term" value="P:animal organ morphogenesis"/>
    <property type="evidence" value="ECO:0007669"/>
    <property type="project" value="TreeGrafter"/>
</dbReference>
<dbReference type="SMART" id="SM00180">
    <property type="entry name" value="EGF_Lam"/>
    <property type="match status" value="1"/>
</dbReference>
<feature type="disulfide bond" evidence="10">
    <location>
        <begin position="387"/>
        <end position="396"/>
    </location>
</feature>
<keyword evidence="3" id="KW-0272">Extracellular matrix</keyword>
<dbReference type="PROSITE" id="PS01248">
    <property type="entry name" value="EGF_LAM_1"/>
    <property type="match status" value="1"/>
</dbReference>
<evidence type="ECO:0000256" key="10">
    <source>
        <dbReference type="PROSITE-ProRule" id="PRU00460"/>
    </source>
</evidence>
<keyword evidence="4" id="KW-0732">Signal</keyword>